<proteinExistence type="predicted"/>
<evidence type="ECO:0000313" key="2">
    <source>
        <dbReference type="EMBL" id="TVY41459.1"/>
    </source>
</evidence>
<gene>
    <name evidence="2" type="ORF">LOCC1_G005137</name>
</gene>
<evidence type="ECO:0000313" key="3">
    <source>
        <dbReference type="Proteomes" id="UP000443090"/>
    </source>
</evidence>
<feature type="region of interest" description="Disordered" evidence="1">
    <location>
        <begin position="1"/>
        <end position="26"/>
    </location>
</feature>
<keyword evidence="3" id="KW-1185">Reference proteome</keyword>
<dbReference type="Proteomes" id="UP000443090">
    <property type="component" value="Unassembled WGS sequence"/>
</dbReference>
<organism evidence="2 3">
    <name type="scientific">Lachnellula occidentalis</name>
    <dbReference type="NCBI Taxonomy" id="215460"/>
    <lineage>
        <taxon>Eukaryota</taxon>
        <taxon>Fungi</taxon>
        <taxon>Dikarya</taxon>
        <taxon>Ascomycota</taxon>
        <taxon>Pezizomycotina</taxon>
        <taxon>Leotiomycetes</taxon>
        <taxon>Helotiales</taxon>
        <taxon>Lachnaceae</taxon>
        <taxon>Lachnellula</taxon>
    </lineage>
</organism>
<sequence>MYFESTNPDAMDLTVRHQSGGHGQSRRSHAHFEARNFICAHIKRDDQVSRRLVQYLAMQTHQILVLVRDAESGKLLITPPEDERWLLREKSGLGRAVRNEWNVIKSIGPQFFEEMDRYREWHFSFHEYYDVYVWDVAAGECFPHLYNLVQNTIIKAHRCRTGVDLYRPAEAILRTLYHDEESHRPREIKPEDRGKVQSIWEGLNSEGTKFVFGEVEEKNRRLLAYQNGESLTDLPQLEHTEPHRNLFYNDTDALEDAVLFPEELSSTGIDPLEIGRIEPIKKWEDEGFSLARFVEGMDLVDSDDEEIDTTMLEEQGLTDGESSEESSIASSEAWDDPDDDDDGDEIDEDPSRDSTMQKLFRVMQKNPDPRRAAAEDPAGMKADFMSFMEREKARIFKEVWHNADLEPHAQVHYKQMLEMVKKSRTFISKKLDVLSHPICQLAIDVIDDLDIARDDAKDLNKAVGLITPFFFPDFLDSKKGQKFKNSLLFNQVERAKYPPTCRSHVSNRYLPTEFFDELDACGKSMKPGEDILDMLPLDWDKTVRPIIAH</sequence>
<reference evidence="2 3" key="1">
    <citation type="submission" date="2018-05" db="EMBL/GenBank/DDBJ databases">
        <title>Genome sequencing and assembly of the regulated plant pathogen Lachnellula willkommii and related sister species for the development of diagnostic species identification markers.</title>
        <authorList>
            <person name="Giroux E."/>
            <person name="Bilodeau G."/>
        </authorList>
    </citation>
    <scope>NUCLEOTIDE SEQUENCE [LARGE SCALE GENOMIC DNA]</scope>
    <source>
        <strain evidence="2 3">CBS 160.35</strain>
    </source>
</reference>
<dbReference type="EMBL" id="QGMI01000390">
    <property type="protein sequence ID" value="TVY41459.1"/>
    <property type="molecule type" value="Genomic_DNA"/>
</dbReference>
<dbReference type="OrthoDB" id="5326588at2759"/>
<accession>A0A8H8UES9</accession>
<feature type="non-terminal residue" evidence="2">
    <location>
        <position position="1"/>
    </location>
</feature>
<feature type="region of interest" description="Disordered" evidence="1">
    <location>
        <begin position="313"/>
        <end position="357"/>
    </location>
</feature>
<dbReference type="AlphaFoldDB" id="A0A8H8UES9"/>
<comment type="caution">
    <text evidence="2">The sequence shown here is derived from an EMBL/GenBank/DDBJ whole genome shotgun (WGS) entry which is preliminary data.</text>
</comment>
<name>A0A8H8UES9_9HELO</name>
<feature type="compositionally biased region" description="Acidic residues" evidence="1">
    <location>
        <begin position="333"/>
        <end position="350"/>
    </location>
</feature>
<evidence type="ECO:0000256" key="1">
    <source>
        <dbReference type="SAM" id="MobiDB-lite"/>
    </source>
</evidence>
<protein>
    <submittedName>
        <fullName evidence="2">Uncharacterized protein</fullName>
    </submittedName>
</protein>